<protein>
    <submittedName>
        <fullName evidence="1">Uncharacterized protein</fullName>
    </submittedName>
</protein>
<accession>A0A562MBJ2</accession>
<dbReference type="OrthoDB" id="1444051at2"/>
<evidence type="ECO:0000313" key="1">
    <source>
        <dbReference type="EMBL" id="TWI17305.1"/>
    </source>
</evidence>
<dbReference type="Proteomes" id="UP000315908">
    <property type="component" value="Unassembled WGS sequence"/>
</dbReference>
<reference evidence="1 2" key="1">
    <citation type="journal article" date="2015" name="Stand. Genomic Sci.">
        <title>Genomic Encyclopedia of Bacterial and Archaeal Type Strains, Phase III: the genomes of soil and plant-associated and newly described type strains.</title>
        <authorList>
            <person name="Whitman W.B."/>
            <person name="Woyke T."/>
            <person name="Klenk H.P."/>
            <person name="Zhou Y."/>
            <person name="Lilburn T.G."/>
            <person name="Beck B.J."/>
            <person name="De Vos P."/>
            <person name="Vandamme P."/>
            <person name="Eisen J.A."/>
            <person name="Garrity G."/>
            <person name="Hugenholtz P."/>
            <person name="Kyrpides N.C."/>
        </authorList>
    </citation>
    <scope>NUCLEOTIDE SEQUENCE [LARGE SCALE GENOMIC DNA]</scope>
    <source>
        <strain evidence="1 2">CGMCC 1.6855</strain>
    </source>
</reference>
<organism evidence="1 2">
    <name type="scientific">Sphingobacterium siyangense</name>
    <dbReference type="NCBI Taxonomy" id="459529"/>
    <lineage>
        <taxon>Bacteria</taxon>
        <taxon>Pseudomonadati</taxon>
        <taxon>Bacteroidota</taxon>
        <taxon>Sphingobacteriia</taxon>
        <taxon>Sphingobacteriales</taxon>
        <taxon>Sphingobacteriaceae</taxon>
        <taxon>Sphingobacterium</taxon>
    </lineage>
</organism>
<dbReference type="RefSeq" id="WP_145329060.1">
    <property type="nucleotide sequence ID" value="NZ_CP080574.1"/>
</dbReference>
<gene>
    <name evidence="1" type="ORF">IQ31_03747</name>
</gene>
<dbReference type="GeneID" id="88830904"/>
<proteinExistence type="predicted"/>
<evidence type="ECO:0000313" key="2">
    <source>
        <dbReference type="Proteomes" id="UP000315908"/>
    </source>
</evidence>
<name>A0A562MBJ2_9SPHI</name>
<sequence>MMTSWNEIQQIEAYIFGIAKPEDALLFEAKLVLDEELAHKVIAQQKAYAAIRQFGRKQVKMEIEAITQALFTHPEHVSFRKKIIKLFSKS</sequence>
<dbReference type="AlphaFoldDB" id="A0A562MBJ2"/>
<dbReference type="EMBL" id="VLKR01000022">
    <property type="protein sequence ID" value="TWI17305.1"/>
    <property type="molecule type" value="Genomic_DNA"/>
</dbReference>
<comment type="caution">
    <text evidence="1">The sequence shown here is derived from an EMBL/GenBank/DDBJ whole genome shotgun (WGS) entry which is preliminary data.</text>
</comment>